<dbReference type="Proteomes" id="UP000284605">
    <property type="component" value="Unassembled WGS sequence"/>
</dbReference>
<protein>
    <submittedName>
        <fullName evidence="1">DUF1800 domain-containing protein</fullName>
    </submittedName>
</protein>
<dbReference type="RefSeq" id="WP_119775899.1">
    <property type="nucleotide sequence ID" value="NZ_QYUK01000008.1"/>
</dbReference>
<organism evidence="1 2">
    <name type="scientific">Oleomonas cavernae</name>
    <dbReference type="NCBI Taxonomy" id="2320859"/>
    <lineage>
        <taxon>Bacteria</taxon>
        <taxon>Pseudomonadati</taxon>
        <taxon>Pseudomonadota</taxon>
        <taxon>Alphaproteobacteria</taxon>
        <taxon>Acetobacterales</taxon>
        <taxon>Acetobacteraceae</taxon>
        <taxon>Oleomonas</taxon>
    </lineage>
</organism>
<dbReference type="OrthoDB" id="9772295at2"/>
<name>A0A418WTZ5_9PROT</name>
<dbReference type="InterPro" id="IPR014917">
    <property type="entry name" value="DUF1800"/>
</dbReference>
<reference evidence="1 2" key="1">
    <citation type="submission" date="2018-09" db="EMBL/GenBank/DDBJ databases">
        <authorList>
            <person name="Zhu H."/>
        </authorList>
    </citation>
    <scope>NUCLEOTIDE SEQUENCE [LARGE SCALE GENOMIC DNA]</scope>
    <source>
        <strain evidence="1 2">K1W22B-8</strain>
    </source>
</reference>
<dbReference type="EMBL" id="QYUK01000008">
    <property type="protein sequence ID" value="RJF94629.1"/>
    <property type="molecule type" value="Genomic_DNA"/>
</dbReference>
<evidence type="ECO:0000313" key="2">
    <source>
        <dbReference type="Proteomes" id="UP000284605"/>
    </source>
</evidence>
<sequence>MAVEALIAAVRFGLGPRPGELASAGADPRGAVKAQVRAPLVPPPPRDVAPTAALVANLLKAIRNADEATVLSYLKGEARKIYLAEIRAQMARAVNTDTPFYERLVLFWANHFTVSAHKPAVTGLVGAFQREAIAPHVTGRFVDLLKAATRHPAMLLYLDQAGSFGPNSLAGRRRDRGLNENLAREILELHTLGVDGGYEQADVGALARILTGWTVNPTGQGEASFFEPKIHEPGDQRLLGTTIREAAVAQSDEAMALLAHHPATASHLATKLVRHFVADDPPAEAVAGIAKVFRDSGGDLKAMSLALVDLAQPWQAPLTKVKSPTDLVISIYRLIGLVPEPEVAVGAMKLLGQQPFTAPSPKGWPDTGREWLSPDSLMRRIELAQKVGARLAPVGDGNALLVQALGAAAPADVADSVRRAGDRASAIALVLASPQFLRR</sequence>
<accession>A0A418WTZ5</accession>
<proteinExistence type="predicted"/>
<dbReference type="Pfam" id="PF08811">
    <property type="entry name" value="DUF1800"/>
    <property type="match status" value="1"/>
</dbReference>
<evidence type="ECO:0000313" key="1">
    <source>
        <dbReference type="EMBL" id="RJF94629.1"/>
    </source>
</evidence>
<gene>
    <name evidence="1" type="ORF">D3874_02035</name>
</gene>
<keyword evidence="2" id="KW-1185">Reference proteome</keyword>
<dbReference type="AlphaFoldDB" id="A0A418WTZ5"/>
<comment type="caution">
    <text evidence="1">The sequence shown here is derived from an EMBL/GenBank/DDBJ whole genome shotgun (WGS) entry which is preliminary data.</text>
</comment>